<dbReference type="STRING" id="660517.SAMN04487946_104152"/>
<feature type="transmembrane region" description="Helical" evidence="3">
    <location>
        <begin position="154"/>
        <end position="175"/>
    </location>
</feature>
<evidence type="ECO:0000256" key="3">
    <source>
        <dbReference type="SAM" id="Phobius"/>
    </source>
</evidence>
<dbReference type="Proteomes" id="UP000199170">
    <property type="component" value="Unassembled WGS sequence"/>
</dbReference>
<evidence type="ECO:0000256" key="2">
    <source>
        <dbReference type="RuleBase" id="RU003750"/>
    </source>
</evidence>
<dbReference type="Pfam" id="PF01066">
    <property type="entry name" value="CDP-OH_P_transf"/>
    <property type="match status" value="1"/>
</dbReference>
<dbReference type="InterPro" id="IPR048254">
    <property type="entry name" value="CDP_ALCOHOL_P_TRANSF_CS"/>
</dbReference>
<dbReference type="Gene3D" id="1.20.120.1760">
    <property type="match status" value="1"/>
</dbReference>
<reference evidence="5" key="1">
    <citation type="submission" date="2016-10" db="EMBL/GenBank/DDBJ databases">
        <authorList>
            <person name="Varghese N."/>
            <person name="Submissions S."/>
        </authorList>
    </citation>
    <scope>NUCLEOTIDE SEQUENCE [LARGE SCALE GENOMIC DNA]</scope>
    <source>
        <strain evidence="5">CGMCC 1.10118</strain>
    </source>
</reference>
<feature type="transmembrane region" description="Helical" evidence="3">
    <location>
        <begin position="15"/>
        <end position="37"/>
    </location>
</feature>
<keyword evidence="3" id="KW-1133">Transmembrane helix</keyword>
<dbReference type="PROSITE" id="PS00379">
    <property type="entry name" value="CDP_ALCOHOL_P_TRANSF"/>
    <property type="match status" value="1"/>
</dbReference>
<keyword evidence="1 2" id="KW-0808">Transferase</keyword>
<accession>A0A1H3FSG1</accession>
<feature type="transmembrane region" description="Helical" evidence="3">
    <location>
        <begin position="122"/>
        <end position="142"/>
    </location>
</feature>
<evidence type="ECO:0000313" key="4">
    <source>
        <dbReference type="EMBL" id="SDX93936.1"/>
    </source>
</evidence>
<dbReference type="AlphaFoldDB" id="A0A1H3FSG1"/>
<evidence type="ECO:0000256" key="1">
    <source>
        <dbReference type="ARBA" id="ARBA00022679"/>
    </source>
</evidence>
<feature type="transmembrane region" description="Helical" evidence="3">
    <location>
        <begin position="57"/>
        <end position="76"/>
    </location>
</feature>
<dbReference type="GO" id="GO:0008654">
    <property type="term" value="P:phospholipid biosynthetic process"/>
    <property type="evidence" value="ECO:0007669"/>
    <property type="project" value="InterPro"/>
</dbReference>
<organism evidence="4 5">
    <name type="scientific">Halobellus clavatus</name>
    <dbReference type="NCBI Taxonomy" id="660517"/>
    <lineage>
        <taxon>Archaea</taxon>
        <taxon>Methanobacteriati</taxon>
        <taxon>Methanobacteriota</taxon>
        <taxon>Stenosarchaea group</taxon>
        <taxon>Halobacteria</taxon>
        <taxon>Halobacteriales</taxon>
        <taxon>Haloferacaceae</taxon>
        <taxon>Halobellus</taxon>
    </lineage>
</organism>
<dbReference type="EMBL" id="FNPB01000004">
    <property type="protein sequence ID" value="SDX93936.1"/>
    <property type="molecule type" value="Genomic_DNA"/>
</dbReference>
<proteinExistence type="inferred from homology"/>
<sequence>MSTAGVVPGPLRRQWAGVVVSLAAVVTGGAAVLSVGVSTAVPLIGVGPVGLSAGARWTLPTVAIAGYIAWFCYRHLDANRPESDDDDVYRSLGAPNLVTLGRGTLFAAVAGFGVLVPTARIAWVPAVLYGAGCALDAVDGLLARRYDRATELGAKLDMAVDTTGFLVAPVTAVLWGELPVWYLSLSAARYLFKLGRGLRRYRGQPVHELPPSRLRRPLAGLQMAFIAFALSPLFPEVVPPLAVLVLVPSLAVFGRDYLVVAGRLGGSE</sequence>
<comment type="similarity">
    <text evidence="2">Belongs to the CDP-alcohol phosphatidyltransferase class-I family.</text>
</comment>
<name>A0A1H3FSG1_9EURY</name>
<evidence type="ECO:0000313" key="5">
    <source>
        <dbReference type="Proteomes" id="UP000199170"/>
    </source>
</evidence>
<dbReference type="RefSeq" id="WP_089766725.1">
    <property type="nucleotide sequence ID" value="NZ_FNPB01000004.1"/>
</dbReference>
<keyword evidence="3" id="KW-0812">Transmembrane</keyword>
<dbReference type="InterPro" id="IPR043130">
    <property type="entry name" value="CDP-OH_PTrfase_TM_dom"/>
</dbReference>
<keyword evidence="5" id="KW-1185">Reference proteome</keyword>
<dbReference type="OrthoDB" id="331608at2157"/>
<keyword evidence="3" id="KW-0472">Membrane</keyword>
<feature type="transmembrane region" description="Helical" evidence="3">
    <location>
        <begin position="97"/>
        <end position="116"/>
    </location>
</feature>
<dbReference type="GO" id="GO:0016780">
    <property type="term" value="F:phosphotransferase activity, for other substituted phosphate groups"/>
    <property type="evidence" value="ECO:0007669"/>
    <property type="project" value="InterPro"/>
</dbReference>
<dbReference type="InterPro" id="IPR000462">
    <property type="entry name" value="CDP-OH_P_trans"/>
</dbReference>
<gene>
    <name evidence="4" type="ORF">SAMN04487946_104152</name>
</gene>
<dbReference type="GO" id="GO:0016020">
    <property type="term" value="C:membrane"/>
    <property type="evidence" value="ECO:0007669"/>
    <property type="project" value="InterPro"/>
</dbReference>
<protein>
    <submittedName>
        <fullName evidence="4">CDP-diacylglycerol--glycerol-3-phosphate 3-phosphatidyltransferase</fullName>
    </submittedName>
</protein>